<feature type="domain" description="NAD-dependent epimerase/dehydratase" evidence="2">
    <location>
        <begin position="3"/>
        <end position="214"/>
    </location>
</feature>
<name>A0A8I2KNZ8_9GAMM</name>
<dbReference type="Proteomes" id="UP001304419">
    <property type="component" value="Chromosome 1"/>
</dbReference>
<dbReference type="InterPro" id="IPR013549">
    <property type="entry name" value="DUF1731"/>
</dbReference>
<reference evidence="5 7" key="2">
    <citation type="submission" date="2023-10" db="EMBL/GenBank/DDBJ databases">
        <title>To unveil natural product biosynthetic capacity in Pseudoalteromonas.</title>
        <authorList>
            <person name="Wang J."/>
        </authorList>
    </citation>
    <scope>NUCLEOTIDE SEQUENCE [LARGE SCALE GENOMIC DNA]</scope>
    <source>
        <strain evidence="5 7">DSM 15914</strain>
    </source>
</reference>
<proteinExistence type="inferred from homology"/>
<dbReference type="Pfam" id="PF01370">
    <property type="entry name" value="Epimerase"/>
    <property type="match status" value="1"/>
</dbReference>
<dbReference type="InterPro" id="IPR036291">
    <property type="entry name" value="NAD(P)-bd_dom_sf"/>
</dbReference>
<evidence type="ECO:0000259" key="2">
    <source>
        <dbReference type="Pfam" id="PF01370"/>
    </source>
</evidence>
<feature type="domain" description="DUF1731" evidence="3">
    <location>
        <begin position="250"/>
        <end position="296"/>
    </location>
</feature>
<accession>A0A8I2KNZ8</accession>
<dbReference type="PANTHER" id="PTHR11092">
    <property type="entry name" value="SUGAR NUCLEOTIDE EPIMERASE RELATED"/>
    <property type="match status" value="1"/>
</dbReference>
<protein>
    <submittedName>
        <fullName evidence="5">TIGR01777 family oxidoreductase</fullName>
    </submittedName>
    <submittedName>
        <fullName evidence="4">TIGR01777 family protein</fullName>
    </submittedName>
</protein>
<dbReference type="CDD" id="cd05242">
    <property type="entry name" value="SDR_a8"/>
    <property type="match status" value="1"/>
</dbReference>
<sequence>MNIFITGATGLIGKKLCQFLVHKHNLIVLSRSPSKAANLLPSGVSCVTDTDDVDFNELDAVINLAGEPIANGRWSKEKKQEIYNSRIKITEQIVAAINTATSTPKVFISGSAIGFYGRQPDNLTITEDFKDYHDEFSHRLCKDWEDTAFRAESSHTRVCILRTGIVLSKSGGALVKMLPPFQFGVGGPIGSGRQIMSWIHIDDMIQAILYILKHDEICGVVNATAPNPLSNKQFSQALARAISRPCLFTVPPFVLKLAYGEMSELLLYGQCVVPKKLLDAGYRFRHDHIEGALSALNL</sequence>
<dbReference type="Pfam" id="PF08338">
    <property type="entry name" value="DUF1731"/>
    <property type="match status" value="1"/>
</dbReference>
<dbReference type="PANTHER" id="PTHR11092:SF0">
    <property type="entry name" value="EPIMERASE FAMILY PROTEIN SDR39U1"/>
    <property type="match status" value="1"/>
</dbReference>
<evidence type="ECO:0000313" key="6">
    <source>
        <dbReference type="Proteomes" id="UP000646877"/>
    </source>
</evidence>
<dbReference type="Proteomes" id="UP000646877">
    <property type="component" value="Unassembled WGS sequence"/>
</dbReference>
<dbReference type="Gene3D" id="3.40.50.720">
    <property type="entry name" value="NAD(P)-binding Rossmann-like Domain"/>
    <property type="match status" value="1"/>
</dbReference>
<evidence type="ECO:0000313" key="7">
    <source>
        <dbReference type="Proteomes" id="UP001304419"/>
    </source>
</evidence>
<gene>
    <name evidence="4" type="ORF">F9Y85_02835</name>
    <name evidence="5" type="ORF">R5H13_10725</name>
</gene>
<dbReference type="AlphaFoldDB" id="A0A8I2KNZ8"/>
<dbReference type="NCBIfam" id="TIGR01777">
    <property type="entry name" value="yfcH"/>
    <property type="match status" value="1"/>
</dbReference>
<dbReference type="EMBL" id="WEIA01000001">
    <property type="protein sequence ID" value="NLR20272.1"/>
    <property type="molecule type" value="Genomic_DNA"/>
</dbReference>
<dbReference type="SUPFAM" id="SSF51735">
    <property type="entry name" value="NAD(P)-binding Rossmann-fold domains"/>
    <property type="match status" value="1"/>
</dbReference>
<dbReference type="RefSeq" id="WP_130126165.1">
    <property type="nucleotide sequence ID" value="NZ_CBCSDF010000008.1"/>
</dbReference>
<evidence type="ECO:0000313" key="5">
    <source>
        <dbReference type="EMBL" id="WOX27147.1"/>
    </source>
</evidence>
<evidence type="ECO:0000256" key="1">
    <source>
        <dbReference type="ARBA" id="ARBA00009353"/>
    </source>
</evidence>
<keyword evidence="7" id="KW-1185">Reference proteome</keyword>
<evidence type="ECO:0000259" key="3">
    <source>
        <dbReference type="Pfam" id="PF08338"/>
    </source>
</evidence>
<dbReference type="InterPro" id="IPR010099">
    <property type="entry name" value="SDR39U1"/>
</dbReference>
<organism evidence="4 6">
    <name type="scientific">Pseudoalteromonas maricaloris</name>
    <dbReference type="NCBI Taxonomy" id="184924"/>
    <lineage>
        <taxon>Bacteria</taxon>
        <taxon>Pseudomonadati</taxon>
        <taxon>Pseudomonadota</taxon>
        <taxon>Gammaproteobacteria</taxon>
        <taxon>Alteromonadales</taxon>
        <taxon>Pseudoalteromonadaceae</taxon>
        <taxon>Pseudoalteromonas</taxon>
    </lineage>
</organism>
<dbReference type="InterPro" id="IPR001509">
    <property type="entry name" value="Epimerase_deHydtase"/>
</dbReference>
<dbReference type="EMBL" id="CP137578">
    <property type="protein sequence ID" value="WOX27147.1"/>
    <property type="molecule type" value="Genomic_DNA"/>
</dbReference>
<reference evidence="4" key="1">
    <citation type="submission" date="2019-10" db="EMBL/GenBank/DDBJ databases">
        <authorList>
            <person name="Paulsen S."/>
        </authorList>
    </citation>
    <scope>NUCLEOTIDE SEQUENCE</scope>
    <source>
        <strain evidence="4">LMG 19692</strain>
    </source>
</reference>
<comment type="similarity">
    <text evidence="1">Belongs to the NAD(P)-dependent epimerase/dehydratase family. SDR39U1 subfamily.</text>
</comment>
<evidence type="ECO:0000313" key="4">
    <source>
        <dbReference type="EMBL" id="NLR20272.1"/>
    </source>
</evidence>